<dbReference type="PANTHER" id="PTHR12147:SF26">
    <property type="entry name" value="PEPTIDASE M28 DOMAIN-CONTAINING PROTEIN"/>
    <property type="match status" value="1"/>
</dbReference>
<dbReference type="AlphaFoldDB" id="A0A937D169"/>
<dbReference type="GO" id="GO:0006508">
    <property type="term" value="P:proteolysis"/>
    <property type="evidence" value="ECO:0007669"/>
    <property type="project" value="InterPro"/>
</dbReference>
<dbReference type="PANTHER" id="PTHR12147">
    <property type="entry name" value="METALLOPEPTIDASE M28 FAMILY MEMBER"/>
    <property type="match status" value="1"/>
</dbReference>
<accession>A0A937D169</accession>
<evidence type="ECO:0000313" key="3">
    <source>
        <dbReference type="Proteomes" id="UP000605848"/>
    </source>
</evidence>
<gene>
    <name evidence="2" type="ORF">JKG68_22105</name>
</gene>
<sequence length="337" mass="36756">MLWILGALGLIITLPVAGVLWMTSVPGQSHAGPLPPITPDQAQLSERLQEHVRAIASSPHNVGHPQQLELAALYIEAALVTVGYEVRRQTFRASGQEVRNIEVVIEPAASATGAKTLVVGAHYDSYFHAPGANDNGTGAAGVIELARLLGDLQRRATMRIRLVLFVNEEPPFFKTELMGSFVYAKQLKASGEPVLGMIALETLGFYSDEEHSQHYPPPLGLLYPTKGNFVAFVGLTSSRAFLRRMVGMFRELVPFPSVGGTAPRVIPGIDWSDHWSFDQVGIPALMITDTALFRYPHYHTSADSPDKVDYDRLARVVSGLEQVIRQLAHGNTGTQAQ</sequence>
<dbReference type="InterPro" id="IPR045175">
    <property type="entry name" value="M28_fam"/>
</dbReference>
<evidence type="ECO:0000313" key="2">
    <source>
        <dbReference type="EMBL" id="MBL0406651.1"/>
    </source>
</evidence>
<name>A0A937D169_9HYPH</name>
<evidence type="ECO:0000259" key="1">
    <source>
        <dbReference type="Pfam" id="PF04389"/>
    </source>
</evidence>
<organism evidence="2 3">
    <name type="scientific">Microvirga aerilata</name>
    <dbReference type="NCBI Taxonomy" id="670292"/>
    <lineage>
        <taxon>Bacteria</taxon>
        <taxon>Pseudomonadati</taxon>
        <taxon>Pseudomonadota</taxon>
        <taxon>Alphaproteobacteria</taxon>
        <taxon>Hyphomicrobiales</taxon>
        <taxon>Methylobacteriaceae</taxon>
        <taxon>Microvirga</taxon>
    </lineage>
</organism>
<dbReference type="RefSeq" id="WP_202063519.1">
    <property type="nucleotide sequence ID" value="NZ_JAEQMY010000047.1"/>
</dbReference>
<comment type="caution">
    <text evidence="2">The sequence shown here is derived from an EMBL/GenBank/DDBJ whole genome shotgun (WGS) entry which is preliminary data.</text>
</comment>
<keyword evidence="3" id="KW-1185">Reference proteome</keyword>
<dbReference type="EMBL" id="JAEQMY010000047">
    <property type="protein sequence ID" value="MBL0406651.1"/>
    <property type="molecule type" value="Genomic_DNA"/>
</dbReference>
<dbReference type="InterPro" id="IPR007484">
    <property type="entry name" value="Peptidase_M28"/>
</dbReference>
<dbReference type="Pfam" id="PF04389">
    <property type="entry name" value="Peptidase_M28"/>
    <property type="match status" value="1"/>
</dbReference>
<dbReference type="SUPFAM" id="SSF53187">
    <property type="entry name" value="Zn-dependent exopeptidases"/>
    <property type="match status" value="1"/>
</dbReference>
<reference evidence="2" key="1">
    <citation type="submission" date="2021-01" db="EMBL/GenBank/DDBJ databases">
        <title>Microvirga sp.</title>
        <authorList>
            <person name="Kim M.K."/>
        </authorList>
    </citation>
    <scope>NUCLEOTIDE SEQUENCE</scope>
    <source>
        <strain evidence="2">5420S-16</strain>
    </source>
</reference>
<feature type="domain" description="Peptidase M28" evidence="1">
    <location>
        <begin position="103"/>
        <end position="318"/>
    </location>
</feature>
<dbReference type="GO" id="GO:0008235">
    <property type="term" value="F:metalloexopeptidase activity"/>
    <property type="evidence" value="ECO:0007669"/>
    <property type="project" value="InterPro"/>
</dbReference>
<dbReference type="Proteomes" id="UP000605848">
    <property type="component" value="Unassembled WGS sequence"/>
</dbReference>
<dbReference type="Gene3D" id="3.40.630.10">
    <property type="entry name" value="Zn peptidases"/>
    <property type="match status" value="1"/>
</dbReference>
<proteinExistence type="predicted"/>
<protein>
    <submittedName>
        <fullName evidence="2">M28 family peptidase</fullName>
    </submittedName>
</protein>